<dbReference type="PANTHER" id="PTHR33154:SF33">
    <property type="entry name" value="TRANSCRIPTIONAL REPRESSOR SDPR"/>
    <property type="match status" value="1"/>
</dbReference>
<dbReference type="Gene3D" id="1.10.10.10">
    <property type="entry name" value="Winged helix-like DNA-binding domain superfamily/Winged helix DNA-binding domain"/>
    <property type="match status" value="1"/>
</dbReference>
<dbReference type="PROSITE" id="PS50987">
    <property type="entry name" value="HTH_ARSR_2"/>
    <property type="match status" value="1"/>
</dbReference>
<keyword evidence="2" id="KW-0238">DNA-binding</keyword>
<dbReference type="PANTHER" id="PTHR33154">
    <property type="entry name" value="TRANSCRIPTIONAL REGULATOR, ARSR FAMILY"/>
    <property type="match status" value="1"/>
</dbReference>
<dbReference type="InterPro" id="IPR051081">
    <property type="entry name" value="HTH_MetalResp_TranReg"/>
</dbReference>
<dbReference type="Pfam" id="PF12840">
    <property type="entry name" value="HTH_20"/>
    <property type="match status" value="1"/>
</dbReference>
<feature type="domain" description="HTH arsR-type" evidence="4">
    <location>
        <begin position="5"/>
        <end position="102"/>
    </location>
</feature>
<dbReference type="SUPFAM" id="SSF46785">
    <property type="entry name" value="Winged helix' DNA-binding domain"/>
    <property type="match status" value="1"/>
</dbReference>
<dbReference type="EMBL" id="CP094534">
    <property type="protein sequence ID" value="UOE34166.1"/>
    <property type="molecule type" value="Genomic_DNA"/>
</dbReference>
<sequence>MNTKNASVNTNSLVKLAKALSDPTRQRLLQEIAKGDIAVCADLFQYVPISQPSMSQHLKALSEAGLIESHKEGRNMCMSINAEKLKELEDFLQLLKPAAIKA</sequence>
<dbReference type="CDD" id="cd00090">
    <property type="entry name" value="HTH_ARSR"/>
    <property type="match status" value="1"/>
</dbReference>
<evidence type="ECO:0000259" key="4">
    <source>
        <dbReference type="PROSITE" id="PS50987"/>
    </source>
</evidence>
<dbReference type="Proteomes" id="UP000831390">
    <property type="component" value="Chromosome"/>
</dbReference>
<dbReference type="InterPro" id="IPR011991">
    <property type="entry name" value="ArsR-like_HTH"/>
</dbReference>
<evidence type="ECO:0000256" key="2">
    <source>
        <dbReference type="ARBA" id="ARBA00023125"/>
    </source>
</evidence>
<evidence type="ECO:0000256" key="3">
    <source>
        <dbReference type="ARBA" id="ARBA00023163"/>
    </source>
</evidence>
<keyword evidence="3" id="KW-0804">Transcription</keyword>
<dbReference type="InterPro" id="IPR036390">
    <property type="entry name" value="WH_DNA-bd_sf"/>
</dbReference>
<gene>
    <name evidence="5" type="ORF">MTP16_00600</name>
</gene>
<organism evidence="5 6">
    <name type="scientific">Hymenobacter monticola</name>
    <dbReference type="NCBI Taxonomy" id="1705399"/>
    <lineage>
        <taxon>Bacteria</taxon>
        <taxon>Pseudomonadati</taxon>
        <taxon>Bacteroidota</taxon>
        <taxon>Cytophagia</taxon>
        <taxon>Cytophagales</taxon>
        <taxon>Hymenobacteraceae</taxon>
        <taxon>Hymenobacter</taxon>
    </lineage>
</organism>
<dbReference type="InterPro" id="IPR001845">
    <property type="entry name" value="HTH_ArsR_DNA-bd_dom"/>
</dbReference>
<protein>
    <submittedName>
        <fullName evidence="5">Metalloregulator ArsR/SmtB family transcription factor</fullName>
    </submittedName>
</protein>
<dbReference type="RefSeq" id="WP_243514962.1">
    <property type="nucleotide sequence ID" value="NZ_CP094534.1"/>
</dbReference>
<accession>A0ABY4B846</accession>
<name>A0ABY4B846_9BACT</name>
<proteinExistence type="predicted"/>
<dbReference type="NCBIfam" id="NF033788">
    <property type="entry name" value="HTH_metalloreg"/>
    <property type="match status" value="1"/>
</dbReference>
<keyword evidence="1" id="KW-0805">Transcription regulation</keyword>
<keyword evidence="6" id="KW-1185">Reference proteome</keyword>
<dbReference type="InterPro" id="IPR036388">
    <property type="entry name" value="WH-like_DNA-bd_sf"/>
</dbReference>
<evidence type="ECO:0000256" key="1">
    <source>
        <dbReference type="ARBA" id="ARBA00023015"/>
    </source>
</evidence>
<reference evidence="5 6" key="1">
    <citation type="submission" date="2022-03" db="EMBL/GenBank/DDBJ databases">
        <title>Hymenobactersp. isolated from the air.</title>
        <authorList>
            <person name="Won M."/>
            <person name="Kwon S.-W."/>
        </authorList>
    </citation>
    <scope>NUCLEOTIDE SEQUENCE [LARGE SCALE GENOMIC DNA]</scope>
    <source>
        <strain evidence="5 6">KACC 22596</strain>
    </source>
</reference>
<evidence type="ECO:0000313" key="6">
    <source>
        <dbReference type="Proteomes" id="UP000831390"/>
    </source>
</evidence>
<evidence type="ECO:0000313" key="5">
    <source>
        <dbReference type="EMBL" id="UOE34166.1"/>
    </source>
</evidence>
<dbReference type="SMART" id="SM00418">
    <property type="entry name" value="HTH_ARSR"/>
    <property type="match status" value="1"/>
</dbReference>
<dbReference type="PRINTS" id="PR00778">
    <property type="entry name" value="HTHARSR"/>
</dbReference>